<organism evidence="10 11">
    <name type="scientific">Pseudobacteriovorax antillogorgiicola</name>
    <dbReference type="NCBI Taxonomy" id="1513793"/>
    <lineage>
        <taxon>Bacteria</taxon>
        <taxon>Pseudomonadati</taxon>
        <taxon>Bdellovibrionota</taxon>
        <taxon>Oligoflexia</taxon>
        <taxon>Oligoflexales</taxon>
        <taxon>Pseudobacteriovoracaceae</taxon>
        <taxon>Pseudobacteriovorax</taxon>
    </lineage>
</organism>
<name>A0A1Y6BVW3_9BACT</name>
<evidence type="ECO:0000256" key="7">
    <source>
        <dbReference type="ARBA" id="ARBA00023204"/>
    </source>
</evidence>
<dbReference type="GO" id="GO:0003908">
    <property type="term" value="F:methylated-DNA-[protein]-cysteine S-methyltransferase activity"/>
    <property type="evidence" value="ECO:0007669"/>
    <property type="project" value="UniProtKB-EC"/>
</dbReference>
<evidence type="ECO:0000256" key="1">
    <source>
        <dbReference type="ARBA" id="ARBA00001286"/>
    </source>
</evidence>
<dbReference type="Gene3D" id="1.10.10.10">
    <property type="entry name" value="Winged helix-like DNA-binding domain superfamily/Winged helix DNA-binding domain"/>
    <property type="match status" value="1"/>
</dbReference>
<proteinExistence type="inferred from homology"/>
<dbReference type="NCBIfam" id="TIGR00589">
    <property type="entry name" value="ogt"/>
    <property type="match status" value="1"/>
</dbReference>
<dbReference type="PANTHER" id="PTHR10815:SF13">
    <property type="entry name" value="METHYLATED-DNA--PROTEIN-CYSTEINE METHYLTRANSFERASE"/>
    <property type="match status" value="1"/>
</dbReference>
<dbReference type="InterPro" id="IPR036388">
    <property type="entry name" value="WH-like_DNA-bd_sf"/>
</dbReference>
<reference evidence="11" key="1">
    <citation type="submission" date="2017-04" db="EMBL/GenBank/DDBJ databases">
        <authorList>
            <person name="Varghese N."/>
            <person name="Submissions S."/>
        </authorList>
    </citation>
    <scope>NUCLEOTIDE SEQUENCE [LARGE SCALE GENOMIC DNA]</scope>
    <source>
        <strain evidence="11">RKEM611</strain>
    </source>
</reference>
<dbReference type="InterPro" id="IPR036217">
    <property type="entry name" value="MethylDNA_cys_MeTrfase_DNAb"/>
</dbReference>
<dbReference type="PANTHER" id="PTHR10815">
    <property type="entry name" value="METHYLATED-DNA--PROTEIN-CYSTEINE METHYLTRANSFERASE"/>
    <property type="match status" value="1"/>
</dbReference>
<keyword evidence="5 10" id="KW-0808">Transferase</keyword>
<dbReference type="Pfam" id="PF01035">
    <property type="entry name" value="DNA_binding_1"/>
    <property type="match status" value="1"/>
</dbReference>
<evidence type="ECO:0000256" key="8">
    <source>
        <dbReference type="ARBA" id="ARBA00049348"/>
    </source>
</evidence>
<gene>
    <name evidence="10" type="ORF">SAMN06296036_10779</name>
</gene>
<dbReference type="EMBL" id="FWZT01000007">
    <property type="protein sequence ID" value="SMF21032.1"/>
    <property type="molecule type" value="Genomic_DNA"/>
</dbReference>
<feature type="domain" description="Methylated-DNA-[protein]-cysteine S-methyltransferase DNA binding" evidence="9">
    <location>
        <begin position="86"/>
        <end position="168"/>
    </location>
</feature>
<keyword evidence="11" id="KW-1185">Reference proteome</keyword>
<comment type="catalytic activity">
    <reaction evidence="8">
        <text>a 6-O-methyl-2'-deoxyguanosine in DNA + L-cysteinyl-[protein] = S-methyl-L-cysteinyl-[protein] + a 2'-deoxyguanosine in DNA</text>
        <dbReference type="Rhea" id="RHEA:24000"/>
        <dbReference type="Rhea" id="RHEA-COMP:10131"/>
        <dbReference type="Rhea" id="RHEA-COMP:10132"/>
        <dbReference type="Rhea" id="RHEA-COMP:11367"/>
        <dbReference type="Rhea" id="RHEA-COMP:11368"/>
        <dbReference type="ChEBI" id="CHEBI:29950"/>
        <dbReference type="ChEBI" id="CHEBI:82612"/>
        <dbReference type="ChEBI" id="CHEBI:85445"/>
        <dbReference type="ChEBI" id="CHEBI:85448"/>
        <dbReference type="EC" id="2.1.1.63"/>
    </reaction>
</comment>
<dbReference type="STRING" id="1513793.SAMN06296036_10779"/>
<dbReference type="EC" id="2.1.1.63" evidence="3"/>
<dbReference type="InterPro" id="IPR001497">
    <property type="entry name" value="MethylDNA_cys_MeTrfase_AS"/>
</dbReference>
<evidence type="ECO:0000256" key="5">
    <source>
        <dbReference type="ARBA" id="ARBA00022679"/>
    </source>
</evidence>
<evidence type="ECO:0000256" key="2">
    <source>
        <dbReference type="ARBA" id="ARBA00008711"/>
    </source>
</evidence>
<dbReference type="GO" id="GO:0032259">
    <property type="term" value="P:methylation"/>
    <property type="evidence" value="ECO:0007669"/>
    <property type="project" value="UniProtKB-KW"/>
</dbReference>
<comment type="catalytic activity">
    <reaction evidence="1">
        <text>a 4-O-methyl-thymidine in DNA + L-cysteinyl-[protein] = a thymidine in DNA + S-methyl-L-cysteinyl-[protein]</text>
        <dbReference type="Rhea" id="RHEA:53428"/>
        <dbReference type="Rhea" id="RHEA-COMP:10131"/>
        <dbReference type="Rhea" id="RHEA-COMP:10132"/>
        <dbReference type="Rhea" id="RHEA-COMP:13555"/>
        <dbReference type="Rhea" id="RHEA-COMP:13556"/>
        <dbReference type="ChEBI" id="CHEBI:29950"/>
        <dbReference type="ChEBI" id="CHEBI:82612"/>
        <dbReference type="ChEBI" id="CHEBI:137386"/>
        <dbReference type="ChEBI" id="CHEBI:137387"/>
        <dbReference type="EC" id="2.1.1.63"/>
    </reaction>
</comment>
<dbReference type="Proteomes" id="UP000192907">
    <property type="component" value="Unassembled WGS sequence"/>
</dbReference>
<comment type="similarity">
    <text evidence="2">Belongs to the MGMT family.</text>
</comment>
<evidence type="ECO:0000313" key="11">
    <source>
        <dbReference type="Proteomes" id="UP000192907"/>
    </source>
</evidence>
<sequence length="176" mass="19398">MNYKIIATSRGDMAVAFDEEAVVGLVLPFAETSSLKQWVLDHWPNYQEREALPETLKQLEDLLHRYFDGEEVEFVGIPVKTPGKTEFQQSIYHALRQLKRGETVSYGELGERVGRSGVARAVGSCMANNPIPLLIPCHRVLPSSGKLGAFSAEGGPAMKIWMLRLEGADAAGRLTV</sequence>
<protein>
    <recommendedName>
        <fullName evidence="3">methylated-DNA--[protein]-cysteine S-methyltransferase</fullName>
        <ecNumber evidence="3">2.1.1.63</ecNumber>
    </recommendedName>
</protein>
<accession>A0A1Y6BVW3</accession>
<keyword evidence="7" id="KW-0234">DNA repair</keyword>
<dbReference type="GO" id="GO:0006281">
    <property type="term" value="P:DNA repair"/>
    <property type="evidence" value="ECO:0007669"/>
    <property type="project" value="UniProtKB-KW"/>
</dbReference>
<dbReference type="FunFam" id="1.10.10.10:FF:000214">
    <property type="entry name" value="Methylated-DNA--protein-cysteine methyltransferase"/>
    <property type="match status" value="1"/>
</dbReference>
<dbReference type="CDD" id="cd06445">
    <property type="entry name" value="ATase"/>
    <property type="match status" value="1"/>
</dbReference>
<dbReference type="AlphaFoldDB" id="A0A1Y6BVW3"/>
<evidence type="ECO:0000256" key="3">
    <source>
        <dbReference type="ARBA" id="ARBA00011918"/>
    </source>
</evidence>
<evidence type="ECO:0000256" key="4">
    <source>
        <dbReference type="ARBA" id="ARBA00022603"/>
    </source>
</evidence>
<dbReference type="RefSeq" id="WP_132318521.1">
    <property type="nucleotide sequence ID" value="NZ_FWZT01000007.1"/>
</dbReference>
<evidence type="ECO:0000259" key="9">
    <source>
        <dbReference type="Pfam" id="PF01035"/>
    </source>
</evidence>
<keyword evidence="6" id="KW-0227">DNA damage</keyword>
<evidence type="ECO:0000256" key="6">
    <source>
        <dbReference type="ARBA" id="ARBA00022763"/>
    </source>
</evidence>
<dbReference type="PROSITE" id="PS00374">
    <property type="entry name" value="MGMT"/>
    <property type="match status" value="1"/>
</dbReference>
<keyword evidence="4 10" id="KW-0489">Methyltransferase</keyword>
<dbReference type="OrthoDB" id="5295094at2"/>
<dbReference type="SUPFAM" id="SSF46767">
    <property type="entry name" value="Methylated DNA-protein cysteine methyltransferase, C-terminal domain"/>
    <property type="match status" value="1"/>
</dbReference>
<dbReference type="InterPro" id="IPR014048">
    <property type="entry name" value="MethylDNA_cys_MeTrfase_DNA-bd"/>
</dbReference>
<evidence type="ECO:0000313" key="10">
    <source>
        <dbReference type="EMBL" id="SMF21032.1"/>
    </source>
</evidence>